<accession>A0A484LWD7</accession>
<feature type="compositionally biased region" description="Basic and acidic residues" evidence="2">
    <location>
        <begin position="2226"/>
        <end position="2241"/>
    </location>
</feature>
<dbReference type="SUPFAM" id="SSF56219">
    <property type="entry name" value="DNase I-like"/>
    <property type="match status" value="1"/>
</dbReference>
<dbReference type="InterPro" id="IPR043502">
    <property type="entry name" value="DNA/RNA_pol_sf"/>
</dbReference>
<evidence type="ECO:0000256" key="2">
    <source>
        <dbReference type="SAM" id="MobiDB-lite"/>
    </source>
</evidence>
<proteinExistence type="predicted"/>
<protein>
    <recommendedName>
        <fullName evidence="3">Reverse transcriptase domain-containing protein</fullName>
    </recommendedName>
</protein>
<dbReference type="CDD" id="cd01650">
    <property type="entry name" value="RT_nLTR_like"/>
    <property type="match status" value="1"/>
</dbReference>
<dbReference type="Pfam" id="PF14111">
    <property type="entry name" value="DUF4283"/>
    <property type="match status" value="1"/>
</dbReference>
<evidence type="ECO:0000259" key="3">
    <source>
        <dbReference type="PROSITE" id="PS50878"/>
    </source>
</evidence>
<dbReference type="PROSITE" id="PS50878">
    <property type="entry name" value="RT_POL"/>
    <property type="match status" value="1"/>
</dbReference>
<dbReference type="InterPro" id="IPR052343">
    <property type="entry name" value="Retrotransposon-Effector_Assoc"/>
</dbReference>
<dbReference type="Pfam" id="PF13966">
    <property type="entry name" value="zf-RVT"/>
    <property type="match status" value="1"/>
</dbReference>
<feature type="compositionally biased region" description="Basic residues" evidence="2">
    <location>
        <begin position="2263"/>
        <end position="2275"/>
    </location>
</feature>
<feature type="coiled-coil region" evidence="1">
    <location>
        <begin position="2348"/>
        <end position="2375"/>
    </location>
</feature>
<feature type="compositionally biased region" description="Basic residues" evidence="2">
    <location>
        <begin position="2213"/>
        <end position="2223"/>
    </location>
</feature>
<gene>
    <name evidence="4" type="ORF">CCAM_LOCUS22380</name>
</gene>
<dbReference type="EMBL" id="OOIL02002122">
    <property type="protein sequence ID" value="VFQ80604.1"/>
    <property type="molecule type" value="Genomic_DNA"/>
</dbReference>
<dbReference type="Pfam" id="PF00078">
    <property type="entry name" value="RVT_1"/>
    <property type="match status" value="1"/>
</dbReference>
<dbReference type="Proteomes" id="UP000595140">
    <property type="component" value="Unassembled WGS sequence"/>
</dbReference>
<feature type="region of interest" description="Disordered" evidence="2">
    <location>
        <begin position="2202"/>
        <end position="2348"/>
    </location>
</feature>
<dbReference type="PANTHER" id="PTHR46890:SF28">
    <property type="entry name" value="REVERSE TRANSCRIPTASE DOMAIN-CONTAINING PROTEIN"/>
    <property type="match status" value="1"/>
</dbReference>
<dbReference type="SUPFAM" id="SSF56672">
    <property type="entry name" value="DNA/RNA polymerases"/>
    <property type="match status" value="1"/>
</dbReference>
<feature type="compositionally biased region" description="Basic and acidic residues" evidence="2">
    <location>
        <begin position="830"/>
        <end position="842"/>
    </location>
</feature>
<keyword evidence="1" id="KW-0175">Coiled coil</keyword>
<reference evidence="4 5" key="1">
    <citation type="submission" date="2018-04" db="EMBL/GenBank/DDBJ databases">
        <authorList>
            <person name="Vogel A."/>
        </authorList>
    </citation>
    <scope>NUCLEOTIDE SEQUENCE [LARGE SCALE GENOMIC DNA]</scope>
</reference>
<name>A0A484LWD7_9ASTE</name>
<feature type="region of interest" description="Disordered" evidence="2">
    <location>
        <begin position="805"/>
        <end position="877"/>
    </location>
</feature>
<feature type="compositionally biased region" description="Pro residues" evidence="2">
    <location>
        <begin position="1"/>
        <end position="17"/>
    </location>
</feature>
<organism evidence="4 5">
    <name type="scientific">Cuscuta campestris</name>
    <dbReference type="NCBI Taxonomy" id="132261"/>
    <lineage>
        <taxon>Eukaryota</taxon>
        <taxon>Viridiplantae</taxon>
        <taxon>Streptophyta</taxon>
        <taxon>Embryophyta</taxon>
        <taxon>Tracheophyta</taxon>
        <taxon>Spermatophyta</taxon>
        <taxon>Magnoliopsida</taxon>
        <taxon>eudicotyledons</taxon>
        <taxon>Gunneridae</taxon>
        <taxon>Pentapetalae</taxon>
        <taxon>asterids</taxon>
        <taxon>lamiids</taxon>
        <taxon>Solanales</taxon>
        <taxon>Convolvulaceae</taxon>
        <taxon>Cuscuteae</taxon>
        <taxon>Cuscuta</taxon>
        <taxon>Cuscuta subgen. Grammica</taxon>
        <taxon>Cuscuta sect. Cleistogrammica</taxon>
    </lineage>
</organism>
<dbReference type="InterPro" id="IPR000477">
    <property type="entry name" value="RT_dom"/>
</dbReference>
<dbReference type="InterPro" id="IPR026960">
    <property type="entry name" value="RVT-Znf"/>
</dbReference>
<feature type="domain" description="Reverse transcriptase" evidence="3">
    <location>
        <begin position="1222"/>
        <end position="1500"/>
    </location>
</feature>
<feature type="region of interest" description="Disordered" evidence="2">
    <location>
        <begin position="1"/>
        <end position="30"/>
    </location>
</feature>
<evidence type="ECO:0000313" key="5">
    <source>
        <dbReference type="Proteomes" id="UP000595140"/>
    </source>
</evidence>
<sequence>MAGQRPPDPPQQPPDVQPVPTSLYTSETTTGNAPSAAAIVASQSPFFPAFSSDAHVLSAFQFLPGSEAITGSQFSDAAVSRSTCMQSATMAGLSTGLPPIPLVFAPPSVAHTFQPVPQVHTTATSSSPTVFMHGGPRSVTDAFAAIMASQSSNSLPQIVQPFAGLSTHPMTTMVPMQEALNVGHNAVASIAPPHTCAPSVCENAPTETPSILGDYLKVKVPITTLSHCNWKDIDGAELKGLFGDETAMMHVPLSSFSQYKRLNMQGAVILALMGQNGTAYGEYPAGEVLRPITQPHLFQPFDLAFPKQKEARLAQGAATKGSSTDNAATVLVSTAMTSILGPGPHHAAPTMQTITPHARQGGDKGVSFAPTLDQPKEKHGMISQKLGAVSSANTTAMATKAVGPSHNGMAVATASHGARPGGPPNAPTLSFAQAVAGSSTPGISLRANVSRPCAILSNVVVEEKVPTFHRGTPAVVFKKSEMQQLSQLDNYLLIGKFSHGRPEIAILRKLFAAQFILRESVQISHRDPRHVMLLFIHPQDCNDIFMQGQIQFNGQFPMRLFRWSPEFNVKTESSVAPVWVTFPNLRADLFNESAIHQLCKPIGRCLKVDVATSNFTRPNVAKARVEIDLLKPRIEQIWIGFSDPPGEEDVGAGAGGSHREESQYVWREKTVKGSRPIEVVDVDGLGKGEGPSSSLQAFVPTSSHPSPNVVIPDASLAPSSVNAIVPTPVVVEQSTSLTLEPSVPPTGVEPGSIVASLPLSTSSSSPIVHVLDPQPPELALAMSNTFDALGEMLGDSHEVCGFNTAASSIPSNSVRKEDDECSSQTSEGSTGDHFEDPTDIARDLAASGLSPAREAPTTRGKSAKNARKATEHKTGVIPAPRRVTRSTSSLVYAKCKYRDREPLWEYLRETHAALPADIAWGVVGDFNYLLDPSEKKGGRPYAPVKYQPFVECVEDCELVDSPFSGEDYTWFNNRVGGMEIRSRIDRLLFNRPWMDMFSCLVHHLDRVGSDHAPLLVECKSHERPPARPFTFLNVWTEHEDFQRVVADSWREDIAGSPMFVFSAKLKRLAHRLKRWNRDSFGHIFDRLKKAHAKWVTDGERNSGYFHSVVKDRRRKLYIHHIQDDRGQWVTERAAIATQAITFFQAMFSADPSVTSSALDMITRLVTDADNDWLCAVPELEEVKTSVFAMDSRSAAGPDGYTGAFYKAAWTIICMDLLAMVQAFFLGHDLTRSLTHTSIVLLPKKPNPVTFADFRPISLCNYCKKIITKIMVVRLASVLPRLLSPHQSGFVAGRSITDNILLAQEMCHGMRVDNEDVILKLDMMKAYDRVSWYFLMSVLRSFGFSETWIDLVYRAISNIWYSVIINGIREGFFHSTRGLQQGDPLSPSLFIRSAEVLSRSLAQLYTDPTVARFTQPRDAPHIHHLAYADDIVIFTSARGDTLEKVRAVLHSYEQISGQAVSLPKSAFYMHPKALAPVLECVRDTLGCSLDVLPFTYLGCPIYHGRKRILYFEPVLKKMRDKCCAWMGRYLSPGEKAIMIKSVLQAIPTHLLAAHFPPKTVIREMESIMARFFWSGLGGTRCYHWGSWKTLARPTREGGVGFLDFMTLAKSCSTRLWWNFRTQDSIWTAFMRAKYCSRVHPVSKQRLDDDSHTWKRMLDVRAVIEPVIRWRVLSGTSNFWWDTWSGLGALHRQVDGCSGYWTDGLGDMYRSNFMIDHDALPPDLLRQLRLEPPSLVSDHVDIPVWTPSTDGKFTLASAKELLRPRRTDEVEDTVLKRCWQTHLPYKISFLAWRVLERRLPTDDVLARFGFALPSRCLCCSPPERETITHIFYHGSMARRVWTYFTESAHIRGTHHKLACFFREGTPWYLHDVYARLRFLCSIATVQWFHCDVRANGPTTELALWAVDSTEGTREFTNLQDLDIRPGQRWLSGKGFFHLALHLSALTTAPAVKRHTYASAVKDVRQCLRIEDLSTRGAHGKCVCVVPSSNRFPRREAGWGPARFLPPASVRARKDHSSSGHSHHFGSLDYIGFHTFWTWIFYMARLLLGLGHFGWAGFGIGRLGFRPDLGYYGQETRLGLHWAVAAELRWMGCSVVWATLELITLGCLWIGTSWIGLLLDSHDPRWWEMAAVRGLATVVGAGGNTTAGGDGAVGGWGSRGEALQNFGHFMSMFQQPGGFSLFNPGLYPQSSPQTNVIRPIVPTNLIGEMDKAGPSRSRRSRSRSSKTKVTSDGDVRSVHSKDEDWNVPQAVKKLKGKAVQPERSRRSAFQRLGHHGRNQNRSAKERLGVETIPASAFNRAGRGAGRPGQTRRTEPSPRDEPQHSRAPREEEAESHPRHTTRSHVEQPRDCVGRVEARLEKLQRRVDREEKKKILLNESPFTDRVHETPFPKKAKLEVPKFTGKEDPEIHVKTLHQSGRMMGLSGDEKCLLFFQTHRGRAAEWFHNLPAGEIDSFDELAEVFQEKFKENCTKRKKFTYLSTAG</sequence>
<feature type="compositionally biased region" description="Basic and acidic residues" evidence="2">
    <location>
        <begin position="2308"/>
        <end position="2348"/>
    </location>
</feature>
<dbReference type="Gene3D" id="3.60.10.10">
    <property type="entry name" value="Endonuclease/exonuclease/phosphatase"/>
    <property type="match status" value="1"/>
</dbReference>
<dbReference type="PANTHER" id="PTHR46890">
    <property type="entry name" value="NON-LTR RETROLELEMENT REVERSE TRANSCRIPTASE-LIKE PROTEIN-RELATED"/>
    <property type="match status" value="1"/>
</dbReference>
<evidence type="ECO:0000313" key="4">
    <source>
        <dbReference type="EMBL" id="VFQ80604.1"/>
    </source>
</evidence>
<evidence type="ECO:0000256" key="1">
    <source>
        <dbReference type="SAM" id="Coils"/>
    </source>
</evidence>
<keyword evidence="5" id="KW-1185">Reference proteome</keyword>
<dbReference type="InterPro" id="IPR025558">
    <property type="entry name" value="DUF4283"/>
</dbReference>
<dbReference type="InterPro" id="IPR036691">
    <property type="entry name" value="Endo/exonu/phosph_ase_sf"/>
</dbReference>
<dbReference type="OrthoDB" id="536038at2759"/>